<dbReference type="AlphaFoldDB" id="A0A934K104"/>
<evidence type="ECO:0000313" key="8">
    <source>
        <dbReference type="EMBL" id="MBJ7596939.1"/>
    </source>
</evidence>
<feature type="domain" description="Type II secretion system protein GspF" evidence="7">
    <location>
        <begin position="171"/>
        <end position="296"/>
    </location>
</feature>
<evidence type="ECO:0000259" key="7">
    <source>
        <dbReference type="Pfam" id="PF00482"/>
    </source>
</evidence>
<organism evidence="8 9">
    <name type="scientific">Candidatus Nephthysia bennettiae</name>
    <dbReference type="NCBI Taxonomy" id="3127016"/>
    <lineage>
        <taxon>Bacteria</taxon>
        <taxon>Bacillati</taxon>
        <taxon>Candidatus Dormiibacterota</taxon>
        <taxon>Candidatus Dormibacteria</taxon>
        <taxon>Candidatus Dormibacterales</taxon>
        <taxon>Candidatus Dormibacteraceae</taxon>
        <taxon>Candidatus Nephthysia</taxon>
    </lineage>
</organism>
<evidence type="ECO:0000256" key="5">
    <source>
        <dbReference type="ARBA" id="ARBA00023136"/>
    </source>
</evidence>
<accession>A0A934K104</accession>
<comment type="subcellular location">
    <subcellularLocation>
        <location evidence="1">Cell membrane</location>
        <topology evidence="1">Multi-pass membrane protein</topology>
    </subcellularLocation>
</comment>
<keyword evidence="4 6" id="KW-1133">Transmembrane helix</keyword>
<dbReference type="Pfam" id="PF00482">
    <property type="entry name" value="T2SSF"/>
    <property type="match status" value="1"/>
</dbReference>
<dbReference type="RefSeq" id="WP_338198779.1">
    <property type="nucleotide sequence ID" value="NZ_JAEKNR010000030.1"/>
</dbReference>
<evidence type="ECO:0000256" key="6">
    <source>
        <dbReference type="SAM" id="Phobius"/>
    </source>
</evidence>
<evidence type="ECO:0000256" key="1">
    <source>
        <dbReference type="ARBA" id="ARBA00004651"/>
    </source>
</evidence>
<evidence type="ECO:0000256" key="4">
    <source>
        <dbReference type="ARBA" id="ARBA00022989"/>
    </source>
</evidence>
<comment type="caution">
    <text evidence="8">The sequence shown here is derived from an EMBL/GenBank/DDBJ whole genome shotgun (WGS) entry which is preliminary data.</text>
</comment>
<dbReference type="GO" id="GO:0005886">
    <property type="term" value="C:plasma membrane"/>
    <property type="evidence" value="ECO:0007669"/>
    <property type="project" value="UniProtKB-SubCell"/>
</dbReference>
<proteinExistence type="predicted"/>
<protein>
    <submittedName>
        <fullName evidence="8">Type II secretion system F family protein</fullName>
    </submittedName>
</protein>
<feature type="transmembrane region" description="Helical" evidence="6">
    <location>
        <begin position="277"/>
        <end position="306"/>
    </location>
</feature>
<dbReference type="InterPro" id="IPR018076">
    <property type="entry name" value="T2SS_GspF_dom"/>
</dbReference>
<reference evidence="8" key="1">
    <citation type="submission" date="2020-10" db="EMBL/GenBank/DDBJ databases">
        <title>Ca. Dormibacterota MAGs.</title>
        <authorList>
            <person name="Montgomery K."/>
        </authorList>
    </citation>
    <scope>NUCLEOTIDE SEQUENCE [LARGE SCALE GENOMIC DNA]</scope>
    <source>
        <strain evidence="8">SC8812_S17_10</strain>
    </source>
</reference>
<sequence length="309" mass="33748">MILLLVVLAASGCFGVYLVVRDRMEHSPGDVSDLLVQRLENHLAQGPVSLRQMEMQQPFSDRVVRPLLRRGGDLFAKRTPARQRESLQVSINQAGRYSLDTGTFLVIRAAAALCLLLAGLMLGSLLGGGLIAIVLTVLFAGIGYVLPLLWLKRLAKQRVKEMRRALPDVMDLLTITVQAGLSFDAALARVAERYRGTPVGQEFNQVLQEVRLGKPRLEALTALGDRSRVDEVQSFTQAVVQSEQMGIGIGKILTAQAEDLRGARIQAAKEKAGRSTLLMLLPMVGCIFPTLFIILLGPALIALLAMRLF</sequence>
<dbReference type="PANTHER" id="PTHR35007">
    <property type="entry name" value="INTEGRAL MEMBRANE PROTEIN-RELATED"/>
    <property type="match status" value="1"/>
</dbReference>
<feature type="transmembrane region" description="Helical" evidence="6">
    <location>
        <begin position="130"/>
        <end position="150"/>
    </location>
</feature>
<evidence type="ECO:0000256" key="3">
    <source>
        <dbReference type="ARBA" id="ARBA00022692"/>
    </source>
</evidence>
<dbReference type="Proteomes" id="UP000612893">
    <property type="component" value="Unassembled WGS sequence"/>
</dbReference>
<name>A0A934K104_9BACT</name>
<gene>
    <name evidence="8" type="ORF">JF922_02470</name>
</gene>
<keyword evidence="3 6" id="KW-0812">Transmembrane</keyword>
<feature type="transmembrane region" description="Helical" evidence="6">
    <location>
        <begin position="105"/>
        <end position="123"/>
    </location>
</feature>
<keyword evidence="5 6" id="KW-0472">Membrane</keyword>
<evidence type="ECO:0000256" key="2">
    <source>
        <dbReference type="ARBA" id="ARBA00022475"/>
    </source>
</evidence>
<dbReference type="EMBL" id="JAEKNR010000030">
    <property type="protein sequence ID" value="MBJ7596939.1"/>
    <property type="molecule type" value="Genomic_DNA"/>
</dbReference>
<dbReference type="PANTHER" id="PTHR35007:SF2">
    <property type="entry name" value="PILUS ASSEMBLE PROTEIN"/>
    <property type="match status" value="1"/>
</dbReference>
<keyword evidence="9" id="KW-1185">Reference proteome</keyword>
<keyword evidence="2" id="KW-1003">Cell membrane</keyword>
<evidence type="ECO:0000313" key="9">
    <source>
        <dbReference type="Proteomes" id="UP000612893"/>
    </source>
</evidence>